<dbReference type="HOGENOM" id="CLU_018754_1_0_1"/>
<keyword evidence="2" id="KW-1133">Transmembrane helix</keyword>
<protein>
    <submittedName>
        <fullName evidence="3">Transmembrane protein, putative</fullName>
    </submittedName>
</protein>
<dbReference type="AlphaFoldDB" id="I7LX49"/>
<evidence type="ECO:0000313" key="3">
    <source>
        <dbReference type="EMBL" id="EAS03762.2"/>
    </source>
</evidence>
<keyword evidence="2 3" id="KW-0812">Transmembrane</keyword>
<name>I7LX49_TETTS</name>
<feature type="coiled-coil region" evidence="1">
    <location>
        <begin position="355"/>
        <end position="397"/>
    </location>
</feature>
<proteinExistence type="predicted"/>
<feature type="transmembrane region" description="Helical" evidence="2">
    <location>
        <begin position="311"/>
        <end position="333"/>
    </location>
</feature>
<evidence type="ECO:0000313" key="4">
    <source>
        <dbReference type="Proteomes" id="UP000009168"/>
    </source>
</evidence>
<dbReference type="EMBL" id="GG662472">
    <property type="protein sequence ID" value="EAS03762.2"/>
    <property type="molecule type" value="Genomic_DNA"/>
</dbReference>
<evidence type="ECO:0000256" key="2">
    <source>
        <dbReference type="SAM" id="Phobius"/>
    </source>
</evidence>
<accession>I7LX49</accession>
<evidence type="ECO:0000256" key="1">
    <source>
        <dbReference type="SAM" id="Coils"/>
    </source>
</evidence>
<dbReference type="RefSeq" id="XP_001024007.2">
    <property type="nucleotide sequence ID" value="XM_001024007.2"/>
</dbReference>
<gene>
    <name evidence="3" type="ORF">TTHERM_00475250</name>
</gene>
<keyword evidence="2" id="KW-0472">Membrane</keyword>
<keyword evidence="4" id="KW-1185">Reference proteome</keyword>
<dbReference type="KEGG" id="tet:TTHERM_00475250"/>
<sequence>MSFFKKLDIFGTPFVFEMGTGNEKMKTTLGGLLSFAVIIIAMVYFGYLNYMYGSGNLQPKISSQQKRITKDLIFPIAKNLIWFDIQNSDDESYLIYQQQQQNFQLISYTVSLQQTDSNGQLIQPNIHIPTNFCSTLTDDPEVDGEAQCLDFSGLPSEEVEFKVYAGKGYDTKIFIELNAICTGDVITCLSSSDFQQYVFGDTQTFQLNIKGKQFNSDNDNLETKVETLSWDLDQTLLTTSRITLQTSQTSIQSGFIVQQPQKYLHLSDANSNDSYKTRANSSNQNLIAKFVISVDSIQYVQSVQNVQYPEILAQFGSILNVLLLLSILGAIIAKADIQQYFIDLKLKEYYKLTALKILKQQSENENQKGSQLKETSASQSKLTKDDILRSIKELEENDFNKELKKKFNVSFFERVVRSLLGEQKEDYMKKKRGNKDLYEALFFQASQSQDVFELQTELLRIKKILAIALTPQQYAAIKCCGSSLSDQIPFLLERSNQNDIKKTQIKPEKEQLENLEIESQTELLMQKQYTHIELIDKIDYDDQYFQLQLEKFLQDAEKGFYNQDEHEKKMNQRLIDCLKKTYGFNN</sequence>
<reference evidence="4" key="1">
    <citation type="journal article" date="2006" name="PLoS Biol.">
        <title>Macronuclear genome sequence of the ciliate Tetrahymena thermophila, a model eukaryote.</title>
        <authorList>
            <person name="Eisen J.A."/>
            <person name="Coyne R.S."/>
            <person name="Wu M."/>
            <person name="Wu D."/>
            <person name="Thiagarajan M."/>
            <person name="Wortman J.R."/>
            <person name="Badger J.H."/>
            <person name="Ren Q."/>
            <person name="Amedeo P."/>
            <person name="Jones K.M."/>
            <person name="Tallon L.J."/>
            <person name="Delcher A.L."/>
            <person name="Salzberg S.L."/>
            <person name="Silva J.C."/>
            <person name="Haas B.J."/>
            <person name="Majoros W.H."/>
            <person name="Farzad M."/>
            <person name="Carlton J.M."/>
            <person name="Smith R.K. Jr."/>
            <person name="Garg J."/>
            <person name="Pearlman R.E."/>
            <person name="Karrer K.M."/>
            <person name="Sun L."/>
            <person name="Manning G."/>
            <person name="Elde N.C."/>
            <person name="Turkewitz A.P."/>
            <person name="Asai D.J."/>
            <person name="Wilkes D.E."/>
            <person name="Wang Y."/>
            <person name="Cai H."/>
            <person name="Collins K."/>
            <person name="Stewart B.A."/>
            <person name="Lee S.R."/>
            <person name="Wilamowska K."/>
            <person name="Weinberg Z."/>
            <person name="Ruzzo W.L."/>
            <person name="Wloga D."/>
            <person name="Gaertig J."/>
            <person name="Frankel J."/>
            <person name="Tsao C.-C."/>
            <person name="Gorovsky M.A."/>
            <person name="Keeling P.J."/>
            <person name="Waller R.F."/>
            <person name="Patron N.J."/>
            <person name="Cherry J.M."/>
            <person name="Stover N.A."/>
            <person name="Krieger C.J."/>
            <person name="del Toro C."/>
            <person name="Ryder H.F."/>
            <person name="Williamson S.C."/>
            <person name="Barbeau R.A."/>
            <person name="Hamilton E.P."/>
            <person name="Orias E."/>
        </authorList>
    </citation>
    <scope>NUCLEOTIDE SEQUENCE [LARGE SCALE GENOMIC DNA]</scope>
    <source>
        <strain evidence="4">SB210</strain>
    </source>
</reference>
<dbReference type="GeneID" id="7836652"/>
<organism evidence="3 4">
    <name type="scientific">Tetrahymena thermophila (strain SB210)</name>
    <dbReference type="NCBI Taxonomy" id="312017"/>
    <lineage>
        <taxon>Eukaryota</taxon>
        <taxon>Sar</taxon>
        <taxon>Alveolata</taxon>
        <taxon>Ciliophora</taxon>
        <taxon>Intramacronucleata</taxon>
        <taxon>Oligohymenophorea</taxon>
        <taxon>Hymenostomatida</taxon>
        <taxon>Tetrahymenina</taxon>
        <taxon>Tetrahymenidae</taxon>
        <taxon>Tetrahymena</taxon>
    </lineage>
</organism>
<feature type="transmembrane region" description="Helical" evidence="2">
    <location>
        <begin position="32"/>
        <end position="52"/>
    </location>
</feature>
<dbReference type="InParanoid" id="I7LX49"/>
<dbReference type="Proteomes" id="UP000009168">
    <property type="component" value="Unassembled WGS sequence"/>
</dbReference>
<keyword evidence="1" id="KW-0175">Coiled coil</keyword>